<dbReference type="AlphaFoldDB" id="Q9XH16"/>
<feature type="region of interest" description="Disordered" evidence="1">
    <location>
        <begin position="37"/>
        <end position="70"/>
    </location>
</feature>
<reference key="1">
    <citation type="journal article" date="1999" name="Nature">
        <title>Sequence and analysis of chromosome 4 of the plant Arabidopsis thaliana.</title>
        <authorList>
            <consortium name="EU"/>
            <consortium name="CSHL and WU Arabidopsis Sequencing Project"/>
            <person name="Mayer K."/>
            <person name="Schuller C."/>
            <person name="Wambutt R."/>
            <person name="Murphy G."/>
            <person name="Volckaert G."/>
            <person name="Pohl T."/>
            <person name="Dusterhoft A."/>
            <person name="Stiekema W."/>
            <person name="Entian K.D."/>
            <person name="Terryn N."/>
            <person name="Harris B."/>
            <person name="Ansorge W."/>
            <person name="Brandt P."/>
            <person name="Grivell L."/>
            <person name="Rieger M."/>
            <person name="Weichselgartner M."/>
            <person name="de Simone V."/>
            <person name="Obermaier B."/>
            <person name="Mache R."/>
            <person name="Muller M."/>
            <person name="Kreis M."/>
            <person name="Delseny M."/>
            <person name="Puigdomenech P."/>
            <person name="Watson M."/>
            <person name="Schmidtheini T."/>
            <person name="Reichert B."/>
            <person name="Portatelle D."/>
            <person name="Perez-Alonso M."/>
            <person name="Boutry M."/>
            <person name="Bancroft I."/>
            <person name="Vos P."/>
            <person name="Hoheisel J."/>
            <person name="Zimmermann W."/>
            <person name="Wedler H."/>
            <person name="Ridley P."/>
            <person name="Langham S.A."/>
            <person name="McCullagh B."/>
            <person name="Bilham L."/>
            <person name="Robben J."/>
            <person name="Van der Schueren J."/>
            <person name="Grymonprez B."/>
            <person name="Chuang Y.J."/>
            <person name="Vandenbussche F."/>
            <person name="Braeken M."/>
            <person name="Weltjens I."/>
            <person name="Voet M."/>
            <person name="Bastiaens I."/>
            <person name="Aert R."/>
            <person name="Defoor E."/>
            <person name="Weitzenegger T."/>
            <person name="Bothe G."/>
            <person name="Ramsperger U."/>
            <person name="Hilbert H."/>
            <person name="Braun M."/>
            <person name="Holzer E."/>
            <person name="Brandt A."/>
            <person name="Peters S."/>
            <person name="van Staveren M."/>
            <person name="Dirske W."/>
            <person name="Mooijman P."/>
            <person name="Klein Lankhorst R."/>
            <person name="Rose M."/>
            <person name="Hauf J."/>
            <person name="Kotter P."/>
            <person name="Berneiser S."/>
            <person name="Hempel S."/>
            <person name="Feldpausch M."/>
            <person name="Lamberth S."/>
            <person name="Van den Daele H."/>
            <person name="De Keyser A."/>
            <person name="Buysshaert C."/>
            <person name="Gielen J."/>
            <person name="Villarroel R."/>
            <person name="De Clercq R."/>
            <person name="Van Montagu M."/>
            <person name="Rogers J."/>
            <person name="Cronin A."/>
            <person name="Quail M."/>
            <person name="Bray-Allen S."/>
            <person name="Clark L."/>
            <person name="Doggett J."/>
            <person name="Hall S."/>
            <person name="Kay M."/>
            <person name="Lennard N."/>
            <person name="McLay K."/>
            <person name="Mayes R."/>
            <person name="Pettett A."/>
            <person name="Rajandream M.A."/>
            <person name="Lyne M."/>
            <person name="Benes V."/>
            <person name="Rechmann S."/>
            <person name="Borkova D."/>
            <person name="Blocker H."/>
            <person name="Scharfe M."/>
            <person name="Grimm M."/>
            <person name="Lohnert T.H."/>
            <person name="Dose S."/>
            <person name="de Haan M."/>
            <person name="Maarse A."/>
            <person name="Schafer M."/>
            <person name="Muller-Auer S."/>
            <person name="Gabel C."/>
            <person name="Fuchs M."/>
            <person name="Fartmann B."/>
            <person name="Granderath K."/>
            <person name="Dauner D."/>
            <person name="Herzl A."/>
            <person name="Neumann S."/>
            <person name="Argiriou A."/>
            <person name="Vitale D."/>
            <person name="Liguori R."/>
            <person name="Piravandi E."/>
            <person name="Massenet O."/>
            <person name="Quigley F."/>
            <person name="Clabauld G."/>
            <person name="Mundlein A."/>
            <person name="Felber R."/>
            <person name="Schnabl S."/>
            <person name="Hiller R."/>
            <person name="Schmidt W."/>
            <person name="Lecharny A."/>
            <person name="Aubourg S."/>
            <person name="Chefdor F."/>
            <person name="Cooke R."/>
            <person name="Berger C."/>
            <person name="Montfort A."/>
            <person name="Casacuberta E."/>
            <person name="Gibbons T."/>
            <person name="Weber N."/>
            <person name="Vandenbol M."/>
            <person name="Bargues M."/>
            <person name="Terol J."/>
            <person name="Torres A."/>
            <person name="Perez-Perez A."/>
            <person name="Purnelle B."/>
            <person name="Bent E."/>
            <person name="Johnson S."/>
            <person name="Tacon D."/>
            <person name="Jesse T."/>
            <person name="Heijnen L."/>
            <person name="Schwarz S."/>
            <person name="Scholler P."/>
            <person name="Heber S."/>
            <person name="Francs P."/>
            <person name="Bielke C."/>
            <person name="Frishman D."/>
            <person name="Haase D."/>
            <person name="Lemcke K."/>
            <person name="Mewes H.W."/>
            <person name="Stocker S."/>
            <person name="Zaccaria P."/>
            <person name="Bevan M."/>
            <person name="Wilson R.K."/>
            <person name="de la Bastide M."/>
            <person name="Habermann K."/>
            <person name="Parnell L."/>
            <person name="Dedhia N."/>
            <person name="Gnoj L."/>
            <person name="Schutz K."/>
            <person name="Huang E."/>
            <person name="Spiegel L."/>
            <person name="Sehkon M."/>
            <person name="Murray J."/>
            <person name="Sheet P."/>
            <person name="Cordes M."/>
            <person name="Abu-Threideh J."/>
            <person name="Stoneking T."/>
            <person name="Kalicki J."/>
            <person name="Graves T."/>
            <person name="Harmon G."/>
            <person name="Edwards J."/>
            <person name="Latreille P."/>
            <person name="Courtney L."/>
            <person name="Cloud J."/>
            <person name="Abbott A."/>
            <person name="Scott K."/>
            <person name="Johnson D."/>
            <person name="Minx P."/>
            <person name="Bentley D."/>
            <person name="Fulton B."/>
            <person name="Miller N."/>
            <person name="Greco T."/>
            <person name="Kemp K."/>
            <person name="Kramer J."/>
            <person name="Fulton L."/>
            <person name="Mardis E."/>
            <person name="Dante M."/>
            <person name="Pepin K."/>
            <person name="Hillier L."/>
            <person name="Nelson J."/>
            <person name="Spieth J."/>
            <person name="Ryan E."/>
            <person name="Andrews S."/>
            <person name="Geisel C."/>
            <person name="Layman D."/>
            <person name="Du H."/>
            <person name="Ali J."/>
            <person name="Berghoff A."/>
            <person name="Jones K."/>
            <person name="Drone K."/>
            <person name="Cotton M."/>
            <person name="Joshu C."/>
            <person name="Antonoiu B."/>
            <person name="Zidanic M."/>
            <person name="Strong C."/>
            <person name="Sun H."/>
            <person name="Lamar B."/>
            <person name="Yordan C."/>
            <person name="Ma P."/>
            <person name="Zhong J."/>
            <person name="Preston R."/>
            <person name="Vil D."/>
            <person name="Shekher M."/>
            <person name="Matero A."/>
            <person name="Shah R."/>
            <person name="Swaby I.K."/>
            <person name="O'Shaughnessy A."/>
            <person name="Rodriguez M."/>
            <person name="Hoffmann J."/>
            <person name="Till S."/>
            <person name="Granat S."/>
            <person name="Shohdy N."/>
            <person name="Hasegawa A."/>
            <person name="Hameed A."/>
            <person name="Lodhi M."/>
            <person name="Johnson A."/>
            <person name="Chen E."/>
            <person name="Marra M."/>
            <person name="Martienssen R."/>
            <person name="McCombie W.R."/>
        </authorList>
    </citation>
    <scope>NUCLEOTIDE SEQUENCE [LARGE SCALE GENOMIC DNA]</scope>
    <source>
        <strain>cv. Columbia</strain>
    </source>
</reference>
<dbReference type="EMBL" id="AF147265">
    <property type="protein sequence ID" value="AAD38215.1"/>
    <property type="molecule type" value="Genomic_DNA"/>
</dbReference>
<evidence type="ECO:0000256" key="1">
    <source>
        <dbReference type="SAM" id="MobiDB-lite"/>
    </source>
</evidence>
<accession>Q9XH16</accession>
<reference evidence="2" key="3">
    <citation type="submission" date="1999-05" db="EMBL/GenBank/DDBJ databases">
        <title>The sequence of A. thaliana T6L9.</title>
        <authorList>
            <person name="Cotton M."/>
            <person name="Wohldman P."/>
            <person name="Sapetti L."/>
        </authorList>
    </citation>
    <scope>NUCLEOTIDE SEQUENCE</scope>
</reference>
<reference evidence="2" key="4">
    <citation type="submission" date="1999-06" db="EMBL/GenBank/DDBJ databases">
        <authorList>
            <person name="Waterston R."/>
        </authorList>
    </citation>
    <scope>NUCLEOTIDE SEQUENCE</scope>
</reference>
<gene>
    <name evidence="2" type="primary">T6L9.1</name>
</gene>
<name>Q9XH16_ARATH</name>
<proteinExistence type="predicted"/>
<evidence type="ECO:0000313" key="2">
    <source>
        <dbReference type="EMBL" id="AAD38215.1"/>
    </source>
</evidence>
<sequence>MQTFVEIVGYVVLLGIPISIKNENWFIELCWVKVKEDGEDEEENDEDDEKEKEEEYNKYADGESNDDNGNENLTIKIMRLNMKIIQRHVLVMI</sequence>
<feature type="compositionally biased region" description="Acidic residues" evidence="1">
    <location>
        <begin position="37"/>
        <end position="52"/>
    </location>
</feature>
<protein>
    <submittedName>
        <fullName evidence="2">T6L9.1 protein</fullName>
    </submittedName>
</protein>
<reference evidence="2" key="2">
    <citation type="submission" date="1999-05" db="EMBL/GenBank/DDBJ databases">
        <title>The A. thaliana Genome Sequencing Project.</title>
        <authorList>
            <person name="WashU"/>
        </authorList>
    </citation>
    <scope>NUCLEOTIDE SEQUENCE</scope>
</reference>
<organism evidence="2">
    <name type="scientific">Arabidopsis thaliana</name>
    <name type="common">Mouse-ear cress</name>
    <dbReference type="NCBI Taxonomy" id="3702"/>
    <lineage>
        <taxon>Eukaryota</taxon>
        <taxon>Viridiplantae</taxon>
        <taxon>Streptophyta</taxon>
        <taxon>Embryophyta</taxon>
        <taxon>Tracheophyta</taxon>
        <taxon>Spermatophyta</taxon>
        <taxon>Magnoliopsida</taxon>
        <taxon>eudicotyledons</taxon>
        <taxon>Gunneridae</taxon>
        <taxon>Pentapetalae</taxon>
        <taxon>rosids</taxon>
        <taxon>malvids</taxon>
        <taxon>Brassicales</taxon>
        <taxon>Brassicaceae</taxon>
        <taxon>Camelineae</taxon>
        <taxon>Arabidopsis</taxon>
    </lineage>
</organism>